<feature type="region of interest" description="Disordered" evidence="1">
    <location>
        <begin position="247"/>
        <end position="277"/>
    </location>
</feature>
<evidence type="ECO:0000256" key="1">
    <source>
        <dbReference type="SAM" id="MobiDB-lite"/>
    </source>
</evidence>
<dbReference type="InterPro" id="IPR021255">
    <property type="entry name" value="DUF2807"/>
</dbReference>
<sequence>MKPIHSLLLGFVATLLFVSIAYAIQRRPQIFGRETSEAIIKRELSVPVADIQVAFPMEITVVSSDKNLLEIRGTKSDLDKISVSVTKEELRIKQSSFSWRILKVRKRVRAVLYTTDPDRIEAVELSSASGMSIEPRIMVRRFELEGSGASSFTADIEAYDVSLDLSGASSARIKGNAETIDADLSGASELQYQGRCDVCILDVSGASTFKGRDLIVELVEGEISGASDVVIGAKTYGKIAVTGASDLESPKDADRSDKGISSEISVSGGSSFSGSSFAPQGKVKISGSSNVKLYAVFGHADISVTGASDLKIYGGCDFFKAKVSGSSECDAKSFATRSAEVEVSSSSEAIVNVSDYLKADVGSLGLLEHVGEPRQKSFVSNCNDRVRRR</sequence>
<dbReference type="Gene3D" id="2.160.20.120">
    <property type="match status" value="2"/>
</dbReference>
<organism evidence="3 4">
    <name type="scientific">Porphyromonas cangingivalis</name>
    <dbReference type="NCBI Taxonomy" id="36874"/>
    <lineage>
        <taxon>Bacteria</taxon>
        <taxon>Pseudomonadati</taxon>
        <taxon>Bacteroidota</taxon>
        <taxon>Bacteroidia</taxon>
        <taxon>Bacteroidales</taxon>
        <taxon>Porphyromonadaceae</taxon>
        <taxon>Porphyromonas</taxon>
    </lineage>
</organism>
<evidence type="ECO:0000259" key="2">
    <source>
        <dbReference type="Pfam" id="PF10988"/>
    </source>
</evidence>
<dbReference type="RefSeq" id="WP_078735522.1">
    <property type="nucleotide sequence ID" value="NZ_FUWL01000003.1"/>
</dbReference>
<dbReference type="EMBL" id="FUWL01000003">
    <property type="protein sequence ID" value="SJZ33330.1"/>
    <property type="molecule type" value="Genomic_DNA"/>
</dbReference>
<feature type="domain" description="Putative auto-transporter adhesin head GIN" evidence="2">
    <location>
        <begin position="51"/>
        <end position="191"/>
    </location>
</feature>
<feature type="compositionally biased region" description="Low complexity" evidence="1">
    <location>
        <begin position="261"/>
        <end position="277"/>
    </location>
</feature>
<gene>
    <name evidence="3" type="ORF">SAMN02745205_00366</name>
</gene>
<dbReference type="AlphaFoldDB" id="A0A1T4JT00"/>
<protein>
    <submittedName>
        <fullName evidence="3">Putative auto-transporter adhesin, head GIN domain</fullName>
    </submittedName>
</protein>
<feature type="domain" description="Putative auto-transporter adhesin head GIN" evidence="2">
    <location>
        <begin position="263"/>
        <end position="373"/>
    </location>
</feature>
<reference evidence="3 4" key="1">
    <citation type="submission" date="2017-02" db="EMBL/GenBank/DDBJ databases">
        <authorList>
            <person name="Peterson S.W."/>
        </authorList>
    </citation>
    <scope>NUCLEOTIDE SEQUENCE [LARGE SCALE GENOMIC DNA]</scope>
    <source>
        <strain evidence="3 4">ATCC 700135</strain>
    </source>
</reference>
<name>A0A1T4JT00_PORCN</name>
<evidence type="ECO:0000313" key="4">
    <source>
        <dbReference type="Proteomes" id="UP000189956"/>
    </source>
</evidence>
<dbReference type="Proteomes" id="UP000189956">
    <property type="component" value="Unassembled WGS sequence"/>
</dbReference>
<dbReference type="Pfam" id="PF10988">
    <property type="entry name" value="DUF2807"/>
    <property type="match status" value="2"/>
</dbReference>
<accession>A0A1T4JT00</accession>
<evidence type="ECO:0000313" key="3">
    <source>
        <dbReference type="EMBL" id="SJZ33330.1"/>
    </source>
</evidence>
<proteinExistence type="predicted"/>
<feature type="compositionally biased region" description="Basic and acidic residues" evidence="1">
    <location>
        <begin position="248"/>
        <end position="260"/>
    </location>
</feature>